<name>A0A9P8CIK0_9HELO</name>
<feature type="transmembrane region" description="Helical" evidence="5">
    <location>
        <begin position="320"/>
        <end position="338"/>
    </location>
</feature>
<feature type="transmembrane region" description="Helical" evidence="5">
    <location>
        <begin position="181"/>
        <end position="202"/>
    </location>
</feature>
<dbReference type="Pfam" id="PF01490">
    <property type="entry name" value="Aa_trans"/>
    <property type="match status" value="1"/>
</dbReference>
<evidence type="ECO:0000256" key="5">
    <source>
        <dbReference type="SAM" id="Phobius"/>
    </source>
</evidence>
<evidence type="ECO:0000256" key="3">
    <source>
        <dbReference type="ARBA" id="ARBA00022989"/>
    </source>
</evidence>
<keyword evidence="8" id="KW-1185">Reference proteome</keyword>
<gene>
    <name evidence="7" type="ORF">BJ878DRAFT_580359</name>
</gene>
<evidence type="ECO:0000256" key="2">
    <source>
        <dbReference type="ARBA" id="ARBA00022692"/>
    </source>
</evidence>
<keyword evidence="2 5" id="KW-0812">Transmembrane</keyword>
<sequence length="344" mass="38103">MRPAPLRFPLTSHEPPLLGHDLEAHKVFKKDVNGMKFRSVGWLRACDISESHLRTGVFSIPTAICHSIADMAEVIGDVFFKKLVRFLFLIAYVCADSSILSVSIGLNVLSTHAVCTVWWWFIAATVIALMASVRKFDNIGWVTWSGCISIFAAVFIVVIAVTTSDHPTAALQTGPFDLGYYTASATILVFTAGTSVFLPVISEMRQPKDFRNTLYTRIVIVNVAYLSFQLVVYKRCLGSAGPTIKKVVYGVGLIGLIVSACPNPVPARISFLVFNHLIVLTGSVCFAPLAFVLAGMFWLKDFSHYRGDSIVKRGRWRAHCFIFLLVTFLCVVCTYGVICGWHDY</sequence>
<evidence type="ECO:0000256" key="1">
    <source>
        <dbReference type="ARBA" id="ARBA00004370"/>
    </source>
</evidence>
<feature type="transmembrane region" description="Helical" evidence="5">
    <location>
        <begin position="117"/>
        <end position="134"/>
    </location>
</feature>
<feature type="transmembrane region" description="Helical" evidence="5">
    <location>
        <begin position="86"/>
        <end position="105"/>
    </location>
</feature>
<comment type="caution">
    <text evidence="7">The sequence shown here is derived from an EMBL/GenBank/DDBJ whole genome shotgun (WGS) entry which is preliminary data.</text>
</comment>
<feature type="transmembrane region" description="Helical" evidence="5">
    <location>
        <begin position="273"/>
        <end position="299"/>
    </location>
</feature>
<feature type="transmembrane region" description="Helical" evidence="5">
    <location>
        <begin position="141"/>
        <end position="161"/>
    </location>
</feature>
<keyword evidence="3 5" id="KW-1133">Transmembrane helix</keyword>
<protein>
    <recommendedName>
        <fullName evidence="6">Amino acid transporter transmembrane domain-containing protein</fullName>
    </recommendedName>
</protein>
<dbReference type="OrthoDB" id="40134at2759"/>
<reference evidence="7" key="1">
    <citation type="journal article" date="2021" name="IMA Fungus">
        <title>Genomic characterization of three marine fungi, including Emericellopsis atlantica sp. nov. with signatures of a generalist lifestyle and marine biomass degradation.</title>
        <authorList>
            <person name="Hagestad O.C."/>
            <person name="Hou L."/>
            <person name="Andersen J.H."/>
            <person name="Hansen E.H."/>
            <person name="Altermark B."/>
            <person name="Li C."/>
            <person name="Kuhnert E."/>
            <person name="Cox R.J."/>
            <person name="Crous P.W."/>
            <person name="Spatafora J.W."/>
            <person name="Lail K."/>
            <person name="Amirebrahimi M."/>
            <person name="Lipzen A."/>
            <person name="Pangilinan J."/>
            <person name="Andreopoulos W."/>
            <person name="Hayes R.D."/>
            <person name="Ng V."/>
            <person name="Grigoriev I.V."/>
            <person name="Jackson S.A."/>
            <person name="Sutton T.D.S."/>
            <person name="Dobson A.D.W."/>
            <person name="Rama T."/>
        </authorList>
    </citation>
    <scope>NUCLEOTIDE SEQUENCE</scope>
    <source>
        <strain evidence="7">TRa3180A</strain>
    </source>
</reference>
<organism evidence="7 8">
    <name type="scientific">Calycina marina</name>
    <dbReference type="NCBI Taxonomy" id="1763456"/>
    <lineage>
        <taxon>Eukaryota</taxon>
        <taxon>Fungi</taxon>
        <taxon>Dikarya</taxon>
        <taxon>Ascomycota</taxon>
        <taxon>Pezizomycotina</taxon>
        <taxon>Leotiomycetes</taxon>
        <taxon>Helotiales</taxon>
        <taxon>Pezizellaceae</taxon>
        <taxon>Calycina</taxon>
    </lineage>
</organism>
<dbReference type="Proteomes" id="UP000887226">
    <property type="component" value="Unassembled WGS sequence"/>
</dbReference>
<feature type="transmembrane region" description="Helical" evidence="5">
    <location>
        <begin position="214"/>
        <end position="233"/>
    </location>
</feature>
<evidence type="ECO:0000313" key="7">
    <source>
        <dbReference type="EMBL" id="KAG9248037.1"/>
    </source>
</evidence>
<dbReference type="EMBL" id="MU253757">
    <property type="protein sequence ID" value="KAG9248037.1"/>
    <property type="molecule type" value="Genomic_DNA"/>
</dbReference>
<dbReference type="AlphaFoldDB" id="A0A9P8CIK0"/>
<dbReference type="InterPro" id="IPR013057">
    <property type="entry name" value="AA_transpt_TM"/>
</dbReference>
<keyword evidence="4 5" id="KW-0472">Membrane</keyword>
<comment type="subcellular location">
    <subcellularLocation>
        <location evidence="1">Membrane</location>
    </subcellularLocation>
</comment>
<evidence type="ECO:0000313" key="8">
    <source>
        <dbReference type="Proteomes" id="UP000887226"/>
    </source>
</evidence>
<feature type="domain" description="Amino acid transporter transmembrane" evidence="6">
    <location>
        <begin position="86"/>
        <end position="233"/>
    </location>
</feature>
<evidence type="ECO:0000256" key="4">
    <source>
        <dbReference type="ARBA" id="ARBA00023136"/>
    </source>
</evidence>
<dbReference type="GO" id="GO:0016020">
    <property type="term" value="C:membrane"/>
    <property type="evidence" value="ECO:0007669"/>
    <property type="project" value="UniProtKB-SubCell"/>
</dbReference>
<evidence type="ECO:0000259" key="6">
    <source>
        <dbReference type="Pfam" id="PF01490"/>
    </source>
</evidence>
<accession>A0A9P8CIK0</accession>
<proteinExistence type="predicted"/>